<evidence type="ECO:0000313" key="7">
    <source>
        <dbReference type="Proteomes" id="UP000011083"/>
    </source>
</evidence>
<organism evidence="6 7">
    <name type="scientific">Acanthamoeba castellanii (strain ATCC 30010 / Neff)</name>
    <dbReference type="NCBI Taxonomy" id="1257118"/>
    <lineage>
        <taxon>Eukaryota</taxon>
        <taxon>Amoebozoa</taxon>
        <taxon>Discosea</taxon>
        <taxon>Longamoebia</taxon>
        <taxon>Centramoebida</taxon>
        <taxon>Acanthamoebidae</taxon>
        <taxon>Acanthamoeba</taxon>
    </lineage>
</organism>
<dbReference type="InterPro" id="IPR045851">
    <property type="entry name" value="AMP-bd_C_sf"/>
</dbReference>
<reference evidence="6 7" key="1">
    <citation type="journal article" date="2013" name="Genome Biol.">
        <title>Genome of Acanthamoeba castellanii highlights extensive lateral gene transfer and early evolution of tyrosine kinase signaling.</title>
        <authorList>
            <person name="Clarke M."/>
            <person name="Lohan A.J."/>
            <person name="Liu B."/>
            <person name="Lagkouvardos I."/>
            <person name="Roy S."/>
            <person name="Zafar N."/>
            <person name="Bertelli C."/>
            <person name="Schilde C."/>
            <person name="Kianianmomeni A."/>
            <person name="Burglin T.R."/>
            <person name="Frech C."/>
            <person name="Turcotte B."/>
            <person name="Kopec K.O."/>
            <person name="Synnott J.M."/>
            <person name="Choo C."/>
            <person name="Paponov I."/>
            <person name="Finkler A."/>
            <person name="Soon Heng Tan C."/>
            <person name="Hutchins A.P."/>
            <person name="Weinmeier T."/>
            <person name="Rattei T."/>
            <person name="Chu J.S."/>
            <person name="Gimenez G."/>
            <person name="Irimia M."/>
            <person name="Rigden D.J."/>
            <person name="Fitzpatrick D.A."/>
            <person name="Lorenzo-Morales J."/>
            <person name="Bateman A."/>
            <person name="Chiu C.H."/>
            <person name="Tang P."/>
            <person name="Hegemann P."/>
            <person name="Fromm H."/>
            <person name="Raoult D."/>
            <person name="Greub G."/>
            <person name="Miranda-Saavedra D."/>
            <person name="Chen N."/>
            <person name="Nash P."/>
            <person name="Ginger M.L."/>
            <person name="Horn M."/>
            <person name="Schaap P."/>
            <person name="Caler L."/>
            <person name="Loftus B."/>
        </authorList>
    </citation>
    <scope>NUCLEOTIDE SEQUENCE [LARGE SCALE GENOMIC DNA]</scope>
    <source>
        <strain evidence="6 7">Neff</strain>
    </source>
</reference>
<evidence type="ECO:0000256" key="3">
    <source>
        <dbReference type="ARBA" id="ARBA00023098"/>
    </source>
</evidence>
<evidence type="ECO:0000313" key="6">
    <source>
        <dbReference type="EMBL" id="ELR22201.1"/>
    </source>
</evidence>
<dbReference type="RefSeq" id="XP_004348715.1">
    <property type="nucleotide sequence ID" value="XM_004348665.1"/>
</dbReference>
<dbReference type="OMA" id="FNRPGPN"/>
<dbReference type="Pfam" id="PF00501">
    <property type="entry name" value="AMP-binding"/>
    <property type="match status" value="1"/>
</dbReference>
<dbReference type="OrthoDB" id="3633556at2759"/>
<feature type="domain" description="AMP-dependent synthetase/ligase" evidence="5">
    <location>
        <begin position="73"/>
        <end position="366"/>
    </location>
</feature>
<keyword evidence="1" id="KW-0436">Ligase</keyword>
<dbReference type="PANTHER" id="PTHR43272">
    <property type="entry name" value="LONG-CHAIN-FATTY-ACID--COA LIGASE"/>
    <property type="match status" value="1"/>
</dbReference>
<dbReference type="Proteomes" id="UP000011083">
    <property type="component" value="Unassembled WGS sequence"/>
</dbReference>
<dbReference type="CDD" id="cd05907">
    <property type="entry name" value="VL_LC_FACS_like"/>
    <property type="match status" value="1"/>
</dbReference>
<dbReference type="VEuPathDB" id="AmoebaDB:ACA1_035310"/>
<dbReference type="Gene3D" id="3.40.50.12780">
    <property type="entry name" value="N-terminal domain of ligase-like"/>
    <property type="match status" value="1"/>
</dbReference>
<evidence type="ECO:0000259" key="5">
    <source>
        <dbReference type="Pfam" id="PF00501"/>
    </source>
</evidence>
<keyword evidence="2" id="KW-0276">Fatty acid metabolism</keyword>
<dbReference type="Gene3D" id="3.30.300.30">
    <property type="match status" value="1"/>
</dbReference>
<comment type="catalytic activity">
    <reaction evidence="4">
        <text>a long-chain fatty acid + ATP + CoA = a long-chain fatty acyl-CoA + AMP + diphosphate</text>
        <dbReference type="Rhea" id="RHEA:15421"/>
        <dbReference type="ChEBI" id="CHEBI:30616"/>
        <dbReference type="ChEBI" id="CHEBI:33019"/>
        <dbReference type="ChEBI" id="CHEBI:57287"/>
        <dbReference type="ChEBI" id="CHEBI:57560"/>
        <dbReference type="ChEBI" id="CHEBI:83139"/>
        <dbReference type="ChEBI" id="CHEBI:456215"/>
        <dbReference type="EC" id="6.2.1.3"/>
    </reaction>
    <physiologicalReaction direction="left-to-right" evidence="4">
        <dbReference type="Rhea" id="RHEA:15422"/>
    </physiologicalReaction>
</comment>
<evidence type="ECO:0000256" key="1">
    <source>
        <dbReference type="ARBA" id="ARBA00022598"/>
    </source>
</evidence>
<dbReference type="GO" id="GO:0005783">
    <property type="term" value="C:endoplasmic reticulum"/>
    <property type="evidence" value="ECO:0007669"/>
    <property type="project" value="TreeGrafter"/>
</dbReference>
<accession>L8HCU7</accession>
<dbReference type="SUPFAM" id="SSF56801">
    <property type="entry name" value="Acetyl-CoA synthetase-like"/>
    <property type="match status" value="1"/>
</dbReference>
<dbReference type="InterPro" id="IPR020845">
    <property type="entry name" value="AMP-binding_CS"/>
</dbReference>
<dbReference type="InterPro" id="IPR000873">
    <property type="entry name" value="AMP-dep_synth/lig_dom"/>
</dbReference>
<evidence type="ECO:0000256" key="4">
    <source>
        <dbReference type="ARBA" id="ARBA00024484"/>
    </source>
</evidence>
<dbReference type="GeneID" id="14923129"/>
<dbReference type="KEGG" id="acan:ACA1_035310"/>
<protein>
    <submittedName>
        <fullName evidence="6">AMPbinding enzyme domain containing protein</fullName>
    </submittedName>
</protein>
<keyword evidence="7" id="KW-1185">Reference proteome</keyword>
<proteinExistence type="predicted"/>
<dbReference type="Pfam" id="PF23562">
    <property type="entry name" value="AMP-binding_C_3"/>
    <property type="match status" value="1"/>
</dbReference>
<dbReference type="PROSITE" id="PS00455">
    <property type="entry name" value="AMP_BINDING"/>
    <property type="match status" value="1"/>
</dbReference>
<dbReference type="EMBL" id="KB007886">
    <property type="protein sequence ID" value="ELR22201.1"/>
    <property type="molecule type" value="Genomic_DNA"/>
</dbReference>
<name>L8HCU7_ACACF</name>
<dbReference type="PANTHER" id="PTHR43272:SF32">
    <property type="entry name" value="AMP-DEPENDENT SYNTHETASE_LIGASE DOMAIN-CONTAINING PROTEIN"/>
    <property type="match status" value="1"/>
</dbReference>
<sequence>MDTTPATSTPHALFARAAQFPDAPAYHTKVGDSWKGYTWAEFAGLVRSAAKGLIALGFEPLAKTCILSNTRLEVSYIVNHSESTVIFVEDRAQFAKVEAEKEHLPLLKHVIIFNGETAESPLAMSWGDFLGRGAGVADDDVEKRLNALEPTQCASMIYTSGTTGPPKAVMLSHSNLSWTASTASQVFQAQAGDCCVAFLPLSHIAEQMFTIHIPPVSGHQVYFNESLEKLVPTLKEIQPTLLFSPPRIYEKLNLALASKLPPGAKPDQLPVEVKKSLIEAVGLSRARWAVVGAAPISPDVLRFFAGLGLTIWEVYGQSEDSGPTSCNVPGKVKLGSAGPPFPGVEVAIAEDGEVLVRGPNVFLGYYKDQAATEATLKDGWLYSGDLGRIDEEGFLHITGRKKDIIITAGGKNITPANIEHAIKAHPLIGEAIVIGDRRPYLVALVTLDADVAAVKAKEKGVTPAEFAADAGVRALIEAHIETVNADLAQVETVKRFSVLPHPFALERGEVTPTMKLKRNVIHSNYAAEIDAIYAQPFTRADA</sequence>
<dbReference type="InterPro" id="IPR042099">
    <property type="entry name" value="ANL_N_sf"/>
</dbReference>
<evidence type="ECO:0000256" key="2">
    <source>
        <dbReference type="ARBA" id="ARBA00022832"/>
    </source>
</evidence>
<dbReference type="GO" id="GO:0004467">
    <property type="term" value="F:long-chain fatty acid-CoA ligase activity"/>
    <property type="evidence" value="ECO:0007669"/>
    <property type="project" value="UniProtKB-EC"/>
</dbReference>
<gene>
    <name evidence="6" type="ORF">ACA1_035310</name>
</gene>
<keyword evidence="3" id="KW-0443">Lipid metabolism</keyword>
<dbReference type="GO" id="GO:0016020">
    <property type="term" value="C:membrane"/>
    <property type="evidence" value="ECO:0007669"/>
    <property type="project" value="TreeGrafter"/>
</dbReference>
<dbReference type="STRING" id="1257118.L8HCU7"/>
<dbReference type="AlphaFoldDB" id="L8HCU7"/>